<dbReference type="InterPro" id="IPR050378">
    <property type="entry name" value="Metallo-dep_Hydrolases_sf"/>
</dbReference>
<dbReference type="EMBL" id="JAGTUU010000001">
    <property type="protein sequence ID" value="MBS0122688.1"/>
    <property type="molecule type" value="Genomic_DNA"/>
</dbReference>
<feature type="modified residue" description="N6-carboxylysine" evidence="5">
    <location>
        <position position="150"/>
    </location>
</feature>
<dbReference type="PANTHER" id="PTHR11647">
    <property type="entry name" value="HYDRANTOINASE/DIHYDROPYRIMIDINASE FAMILY MEMBER"/>
    <property type="match status" value="1"/>
</dbReference>
<feature type="region of interest" description="Disordered" evidence="6">
    <location>
        <begin position="462"/>
        <end position="481"/>
    </location>
</feature>
<evidence type="ECO:0000259" key="7">
    <source>
        <dbReference type="Pfam" id="PF01979"/>
    </source>
</evidence>
<dbReference type="GO" id="GO:0004157">
    <property type="term" value="F:dihydropyrimidinase activity"/>
    <property type="evidence" value="ECO:0007669"/>
    <property type="project" value="UniProtKB-EC"/>
</dbReference>
<comment type="similarity">
    <text evidence="2">Belongs to the metallo-dependent hydrolases superfamily. Hydantoinase/dihydropyrimidinase family.</text>
</comment>
<keyword evidence="4 8" id="KW-0378">Hydrolase</keyword>
<dbReference type="GO" id="GO:0046872">
    <property type="term" value="F:metal ion binding"/>
    <property type="evidence" value="ECO:0007669"/>
    <property type="project" value="UniProtKB-KW"/>
</dbReference>
<dbReference type="SUPFAM" id="SSF51338">
    <property type="entry name" value="Composite domain of metallo-dependent hydrolases"/>
    <property type="match status" value="2"/>
</dbReference>
<dbReference type="Gene3D" id="2.30.40.10">
    <property type="entry name" value="Urease, subunit C, domain 1"/>
    <property type="match status" value="1"/>
</dbReference>
<dbReference type="EC" id="3.5.2.2" evidence="8"/>
<proteinExistence type="inferred from homology"/>
<evidence type="ECO:0000256" key="6">
    <source>
        <dbReference type="SAM" id="MobiDB-lite"/>
    </source>
</evidence>
<dbReference type="InterPro" id="IPR011059">
    <property type="entry name" value="Metal-dep_hydrolase_composite"/>
</dbReference>
<dbReference type="InterPro" id="IPR006680">
    <property type="entry name" value="Amidohydro-rel"/>
</dbReference>
<evidence type="ECO:0000256" key="2">
    <source>
        <dbReference type="ARBA" id="ARBA00008829"/>
    </source>
</evidence>
<dbReference type="NCBIfam" id="NF009941">
    <property type="entry name" value="PRK13404.1"/>
    <property type="match status" value="1"/>
</dbReference>
<evidence type="ECO:0000313" key="8">
    <source>
        <dbReference type="EMBL" id="MBS0122688.1"/>
    </source>
</evidence>
<dbReference type="CDD" id="cd01314">
    <property type="entry name" value="D-HYD"/>
    <property type="match status" value="1"/>
</dbReference>
<evidence type="ECO:0000256" key="1">
    <source>
        <dbReference type="ARBA" id="ARBA00001947"/>
    </source>
</evidence>
<comment type="caution">
    <text evidence="8">The sequence shown here is derived from an EMBL/GenBank/DDBJ whole genome shotgun (WGS) entry which is preliminary data.</text>
</comment>
<comment type="cofactor">
    <cofactor evidence="1">
        <name>Zn(2+)</name>
        <dbReference type="ChEBI" id="CHEBI:29105"/>
    </cofactor>
</comment>
<accession>A0A8J8B806</accession>
<dbReference type="RefSeq" id="WP_212534661.1">
    <property type="nucleotide sequence ID" value="NZ_JAGTUU010000001.1"/>
</dbReference>
<keyword evidence="9" id="KW-1185">Reference proteome</keyword>
<dbReference type="InterPro" id="IPR032466">
    <property type="entry name" value="Metal_Hydrolase"/>
</dbReference>
<sequence length="481" mass="51641">MKHDLVIRGGTLATASETFAADIGIRDGRIVTLGEDLSGEDVIDATGKLVLPGGIEAHCHIAQESGMGLMTADDYESGSISAAFGGNSCFVPFAAQKKGQSVADTLATYDGRAAPKSVIDYSYHLILTDPNPSVLEELPGVFDRGITSFKVFMTYATRVSDAQFLDILAVAQRHGGLTMVHAENHDMLTYMATKLAEGGYVEPRYHAPARPALAEEEAINRAISLARLVDAPLMIVHVSTPGGASLVSKARHEGAYVFGETCPQYLFLTREDLNRPGMEGAKYICSPPVRDAATQAVLWRHIAAGTFSVVSSDHAPYRYDETGKFASGRDVDFRKIANGMPGIEMRLPMMFSEGVVKGRIGLNQFVALSSTNAARLYGMHPKKGTLAIGADADIAIWDPTETRVAGKMHDAMDYNPFDGMEITGWPVTVLTRGRRVIDRGELVAKPGDGAFVARGRTDLTGLTGTRLPETDPATNFGAEIL</sequence>
<dbReference type="Proteomes" id="UP000681356">
    <property type="component" value="Unassembled WGS sequence"/>
</dbReference>
<dbReference type="NCBIfam" id="TIGR02033">
    <property type="entry name" value="D-hydantoinase"/>
    <property type="match status" value="1"/>
</dbReference>
<dbReference type="InterPro" id="IPR011778">
    <property type="entry name" value="Hydantoinase/dihydroPyrase"/>
</dbReference>
<dbReference type="GO" id="GO:0005829">
    <property type="term" value="C:cytosol"/>
    <property type="evidence" value="ECO:0007669"/>
    <property type="project" value="TreeGrafter"/>
</dbReference>
<dbReference type="Pfam" id="PF01979">
    <property type="entry name" value="Amidohydro_1"/>
    <property type="match status" value="1"/>
</dbReference>
<gene>
    <name evidence="8" type="primary">hydA</name>
    <name evidence="8" type="ORF">KB874_00955</name>
</gene>
<comment type="PTM">
    <text evidence="5">Carbamylation allows a single lysine to coordinate two divalent metal cations.</text>
</comment>
<feature type="domain" description="Amidohydrolase-related" evidence="7">
    <location>
        <begin position="49"/>
        <end position="436"/>
    </location>
</feature>
<name>A0A8J8B806_9RHOB</name>
<evidence type="ECO:0000313" key="9">
    <source>
        <dbReference type="Proteomes" id="UP000681356"/>
    </source>
</evidence>
<dbReference type="SUPFAM" id="SSF51556">
    <property type="entry name" value="Metallo-dependent hydrolases"/>
    <property type="match status" value="1"/>
</dbReference>
<evidence type="ECO:0000256" key="4">
    <source>
        <dbReference type="ARBA" id="ARBA00022801"/>
    </source>
</evidence>
<dbReference type="FunFam" id="3.20.20.140:FF:000174">
    <property type="entry name" value="Dihydropyrimidinase-related protein 2"/>
    <property type="match status" value="1"/>
</dbReference>
<dbReference type="Gene3D" id="3.20.20.140">
    <property type="entry name" value="Metal-dependent hydrolases"/>
    <property type="match status" value="1"/>
</dbReference>
<protein>
    <submittedName>
        <fullName evidence="8">Dihydropyrimidinase</fullName>
        <ecNumber evidence="8">3.5.2.2</ecNumber>
    </submittedName>
</protein>
<dbReference type="PANTHER" id="PTHR11647:SF1">
    <property type="entry name" value="COLLAPSIN RESPONSE MEDIATOR PROTEIN"/>
    <property type="match status" value="1"/>
</dbReference>
<dbReference type="AlphaFoldDB" id="A0A8J8B806"/>
<keyword evidence="3" id="KW-0479">Metal-binding</keyword>
<organism evidence="8 9">
    <name type="scientific">Thetidibacter halocola</name>
    <dbReference type="NCBI Taxonomy" id="2827239"/>
    <lineage>
        <taxon>Bacteria</taxon>
        <taxon>Pseudomonadati</taxon>
        <taxon>Pseudomonadota</taxon>
        <taxon>Alphaproteobacteria</taxon>
        <taxon>Rhodobacterales</taxon>
        <taxon>Roseobacteraceae</taxon>
        <taxon>Thetidibacter</taxon>
    </lineage>
</organism>
<reference evidence="8" key="1">
    <citation type="submission" date="2021-04" db="EMBL/GenBank/DDBJ databases">
        <authorList>
            <person name="Yoon J."/>
        </authorList>
    </citation>
    <scope>NUCLEOTIDE SEQUENCE</scope>
    <source>
        <strain evidence="8">KMU-90</strain>
    </source>
</reference>
<evidence type="ECO:0000256" key="5">
    <source>
        <dbReference type="PIRSR" id="PIRSR611778-50"/>
    </source>
</evidence>
<evidence type="ECO:0000256" key="3">
    <source>
        <dbReference type="ARBA" id="ARBA00022723"/>
    </source>
</evidence>